<sequence length="366" mass="36828">MVDRSELDTQPRSSRPGHRTISRRAVVGTAAWAAPTIAVVSAAPAFAASGDVIARVAPVSPSFVVNPTTATQSFTVAVTNSAGGVQGRNIAFSVSATSGESTTWLTFVPTSAATDASGQATAVLQFGATKPADGATYTVAATDLSDPSLQVVWTFTYRAAIFASDFNGIASGLPTGFTGRSGATASSVGTAATFTTAATAWADTAGAFKNSASATGLTSASTGTVQAASTNRAVGVRQSGGFGDPSAAFFLTIANTAGRASLVAAFRSQLLSNGPRTTVWRVEAGTYTTATGAIVGTPVLLGTITPTDTTADFNVAQQYSLPAAFDDLTPPTGQAIFVRVVTLAATTGSGNRDTFGIDDLTVYSTA</sequence>
<proteinExistence type="predicted"/>
<evidence type="ECO:0000313" key="2">
    <source>
        <dbReference type="EMBL" id="MFB9312336.1"/>
    </source>
</evidence>
<accession>A0ABV5K6T5</accession>
<gene>
    <name evidence="2" type="ORF">ACFFRI_04710</name>
</gene>
<evidence type="ECO:0000256" key="1">
    <source>
        <dbReference type="SAM" id="MobiDB-lite"/>
    </source>
</evidence>
<dbReference type="EMBL" id="JBHMDG010000005">
    <property type="protein sequence ID" value="MFB9312336.1"/>
    <property type="molecule type" value="Genomic_DNA"/>
</dbReference>
<protein>
    <submittedName>
        <fullName evidence="2">Uncharacterized protein</fullName>
    </submittedName>
</protein>
<dbReference type="InterPro" id="IPR006311">
    <property type="entry name" value="TAT_signal"/>
</dbReference>
<dbReference type="Proteomes" id="UP001589750">
    <property type="component" value="Unassembled WGS sequence"/>
</dbReference>
<reference evidence="2 3" key="1">
    <citation type="submission" date="2024-09" db="EMBL/GenBank/DDBJ databases">
        <authorList>
            <person name="Sun Q."/>
            <person name="Mori K."/>
        </authorList>
    </citation>
    <scope>NUCLEOTIDE SEQUENCE [LARGE SCALE GENOMIC DNA]</scope>
    <source>
        <strain evidence="2 3">JCM 9626</strain>
    </source>
</reference>
<comment type="caution">
    <text evidence="2">The sequence shown here is derived from an EMBL/GenBank/DDBJ whole genome shotgun (WGS) entry which is preliminary data.</text>
</comment>
<name>A0ABV5K6T5_9ACTN</name>
<keyword evidence="3" id="KW-1185">Reference proteome</keyword>
<organism evidence="2 3">
    <name type="scientific">Nocardioides plantarum</name>
    <dbReference type="NCBI Taxonomy" id="29299"/>
    <lineage>
        <taxon>Bacteria</taxon>
        <taxon>Bacillati</taxon>
        <taxon>Actinomycetota</taxon>
        <taxon>Actinomycetes</taxon>
        <taxon>Propionibacteriales</taxon>
        <taxon>Nocardioidaceae</taxon>
        <taxon>Nocardioides</taxon>
    </lineage>
</organism>
<feature type="region of interest" description="Disordered" evidence="1">
    <location>
        <begin position="1"/>
        <end position="20"/>
    </location>
</feature>
<dbReference type="PROSITE" id="PS51318">
    <property type="entry name" value="TAT"/>
    <property type="match status" value="1"/>
</dbReference>
<dbReference type="RefSeq" id="WP_140008345.1">
    <property type="nucleotide sequence ID" value="NZ_JBHMDG010000005.1"/>
</dbReference>
<evidence type="ECO:0000313" key="3">
    <source>
        <dbReference type="Proteomes" id="UP001589750"/>
    </source>
</evidence>